<gene>
    <name evidence="1" type="ORF">MARPO_0006s0091</name>
</gene>
<evidence type="ECO:0000313" key="2">
    <source>
        <dbReference type="Proteomes" id="UP000244005"/>
    </source>
</evidence>
<proteinExistence type="predicted"/>
<evidence type="ECO:0000313" key="1">
    <source>
        <dbReference type="EMBL" id="PTQ48053.1"/>
    </source>
</evidence>
<protein>
    <submittedName>
        <fullName evidence="1">Uncharacterized protein</fullName>
    </submittedName>
</protein>
<accession>A0A2R6XPL8</accession>
<organism evidence="1 2">
    <name type="scientific">Marchantia polymorpha</name>
    <name type="common">Common liverwort</name>
    <name type="synonym">Marchantia aquatica</name>
    <dbReference type="NCBI Taxonomy" id="3197"/>
    <lineage>
        <taxon>Eukaryota</taxon>
        <taxon>Viridiplantae</taxon>
        <taxon>Streptophyta</taxon>
        <taxon>Embryophyta</taxon>
        <taxon>Marchantiophyta</taxon>
        <taxon>Marchantiopsida</taxon>
        <taxon>Marchantiidae</taxon>
        <taxon>Marchantiales</taxon>
        <taxon>Marchantiaceae</taxon>
        <taxon>Marchantia</taxon>
    </lineage>
</organism>
<dbReference type="Proteomes" id="UP000244005">
    <property type="component" value="Unassembled WGS sequence"/>
</dbReference>
<dbReference type="Gramene" id="Mp3g06210.1">
    <property type="protein sequence ID" value="Mp3g06210.1.cds1"/>
    <property type="gene ID" value="Mp3g06210"/>
</dbReference>
<dbReference type="EMBL" id="KZ772678">
    <property type="protein sequence ID" value="PTQ48053.1"/>
    <property type="molecule type" value="Genomic_DNA"/>
</dbReference>
<keyword evidence="2" id="KW-1185">Reference proteome</keyword>
<name>A0A2R6XPL8_MARPO</name>
<dbReference type="AlphaFoldDB" id="A0A2R6XPL8"/>
<reference evidence="2" key="1">
    <citation type="journal article" date="2017" name="Cell">
        <title>Insights into land plant evolution garnered from the Marchantia polymorpha genome.</title>
        <authorList>
            <person name="Bowman J.L."/>
            <person name="Kohchi T."/>
            <person name="Yamato K.T."/>
            <person name="Jenkins J."/>
            <person name="Shu S."/>
            <person name="Ishizaki K."/>
            <person name="Yamaoka S."/>
            <person name="Nishihama R."/>
            <person name="Nakamura Y."/>
            <person name="Berger F."/>
            <person name="Adam C."/>
            <person name="Aki S.S."/>
            <person name="Althoff F."/>
            <person name="Araki T."/>
            <person name="Arteaga-Vazquez M.A."/>
            <person name="Balasubrmanian S."/>
            <person name="Barry K."/>
            <person name="Bauer D."/>
            <person name="Boehm C.R."/>
            <person name="Briginshaw L."/>
            <person name="Caballero-Perez J."/>
            <person name="Catarino B."/>
            <person name="Chen F."/>
            <person name="Chiyoda S."/>
            <person name="Chovatia M."/>
            <person name="Davies K.M."/>
            <person name="Delmans M."/>
            <person name="Demura T."/>
            <person name="Dierschke T."/>
            <person name="Dolan L."/>
            <person name="Dorantes-Acosta A.E."/>
            <person name="Eklund D.M."/>
            <person name="Florent S.N."/>
            <person name="Flores-Sandoval E."/>
            <person name="Fujiyama A."/>
            <person name="Fukuzawa H."/>
            <person name="Galik B."/>
            <person name="Grimanelli D."/>
            <person name="Grimwood J."/>
            <person name="Grossniklaus U."/>
            <person name="Hamada T."/>
            <person name="Haseloff J."/>
            <person name="Hetherington A.J."/>
            <person name="Higo A."/>
            <person name="Hirakawa Y."/>
            <person name="Hundley H.N."/>
            <person name="Ikeda Y."/>
            <person name="Inoue K."/>
            <person name="Inoue S.I."/>
            <person name="Ishida S."/>
            <person name="Jia Q."/>
            <person name="Kakita M."/>
            <person name="Kanazawa T."/>
            <person name="Kawai Y."/>
            <person name="Kawashima T."/>
            <person name="Kennedy M."/>
            <person name="Kinose K."/>
            <person name="Kinoshita T."/>
            <person name="Kohara Y."/>
            <person name="Koide E."/>
            <person name="Komatsu K."/>
            <person name="Kopischke S."/>
            <person name="Kubo M."/>
            <person name="Kyozuka J."/>
            <person name="Lagercrantz U."/>
            <person name="Lin S.S."/>
            <person name="Lindquist E."/>
            <person name="Lipzen A.M."/>
            <person name="Lu C.W."/>
            <person name="De Luna E."/>
            <person name="Martienssen R.A."/>
            <person name="Minamino N."/>
            <person name="Mizutani M."/>
            <person name="Mizutani M."/>
            <person name="Mochizuki N."/>
            <person name="Monte I."/>
            <person name="Mosher R."/>
            <person name="Nagasaki H."/>
            <person name="Nakagami H."/>
            <person name="Naramoto S."/>
            <person name="Nishitani K."/>
            <person name="Ohtani M."/>
            <person name="Okamoto T."/>
            <person name="Okumura M."/>
            <person name="Phillips J."/>
            <person name="Pollak B."/>
            <person name="Reinders A."/>
            <person name="Rovekamp M."/>
            <person name="Sano R."/>
            <person name="Sawa S."/>
            <person name="Schmid M.W."/>
            <person name="Shirakawa M."/>
            <person name="Solano R."/>
            <person name="Spunde A."/>
            <person name="Suetsugu N."/>
            <person name="Sugano S."/>
            <person name="Sugiyama A."/>
            <person name="Sun R."/>
            <person name="Suzuki Y."/>
            <person name="Takenaka M."/>
            <person name="Takezawa D."/>
            <person name="Tomogane H."/>
            <person name="Tsuzuki M."/>
            <person name="Ueda T."/>
            <person name="Umeda M."/>
            <person name="Ward J.M."/>
            <person name="Watanabe Y."/>
            <person name="Yazaki K."/>
            <person name="Yokoyama R."/>
            <person name="Yoshitake Y."/>
            <person name="Yotsui I."/>
            <person name="Zachgo S."/>
            <person name="Schmutz J."/>
        </authorList>
    </citation>
    <scope>NUCLEOTIDE SEQUENCE [LARGE SCALE GENOMIC DNA]</scope>
    <source>
        <strain evidence="2">Tak-1</strain>
    </source>
</reference>
<sequence>MRFSYNHAYGVQIEKSEKYKDKPVELRGPGSFSVTGAGYWSLVGPCTFHLLIWKSDRFASRCDRHRGDIRRKDMRTWVTCQVSQAFCGHSTMNCSRKSA</sequence>